<evidence type="ECO:0000313" key="18">
    <source>
        <dbReference type="EMBL" id="KEA64649.1"/>
    </source>
</evidence>
<comment type="subcellular location">
    <subcellularLocation>
        <location evidence="1">Cell membrane</location>
        <topology evidence="1">Multi-pass membrane protein</topology>
    </subcellularLocation>
</comment>
<comment type="caution">
    <text evidence="18">The sequence shown here is derived from an EMBL/GenBank/DDBJ whole genome shotgun (WGS) entry which is preliminary data.</text>
</comment>
<dbReference type="GO" id="GO:0015990">
    <property type="term" value="P:electron transport coupled proton transport"/>
    <property type="evidence" value="ECO:0007669"/>
    <property type="project" value="InterPro"/>
</dbReference>
<evidence type="ECO:0000256" key="5">
    <source>
        <dbReference type="ARBA" id="ARBA00022448"/>
    </source>
</evidence>
<dbReference type="eggNOG" id="COG3125">
    <property type="taxonomic scope" value="Bacteria"/>
</dbReference>
<comment type="similarity">
    <text evidence="2">Belongs to the cytochrome c oxidase bacterial subunit 4 family.</text>
</comment>
<organism evidence="18 19">
    <name type="scientific">Marinobacterium lacunae</name>
    <dbReference type="NCBI Taxonomy" id="1232683"/>
    <lineage>
        <taxon>Bacteria</taxon>
        <taxon>Pseudomonadati</taxon>
        <taxon>Pseudomonadota</taxon>
        <taxon>Gammaproteobacteria</taxon>
        <taxon>Oceanospirillales</taxon>
        <taxon>Oceanospirillaceae</taxon>
        <taxon>Marinobacterium</taxon>
    </lineage>
</organism>
<evidence type="ECO:0000256" key="13">
    <source>
        <dbReference type="ARBA" id="ARBA00030071"/>
    </source>
</evidence>
<dbReference type="Proteomes" id="UP000028252">
    <property type="component" value="Unassembled WGS sequence"/>
</dbReference>
<keyword evidence="11 17" id="KW-0472">Membrane</keyword>
<feature type="transmembrane region" description="Helical" evidence="17">
    <location>
        <begin position="80"/>
        <end position="102"/>
    </location>
</feature>
<evidence type="ECO:0000256" key="7">
    <source>
        <dbReference type="ARBA" id="ARBA00022692"/>
    </source>
</evidence>
<dbReference type="GO" id="GO:0019646">
    <property type="term" value="P:aerobic electron transport chain"/>
    <property type="evidence" value="ECO:0007669"/>
    <property type="project" value="TreeGrafter"/>
</dbReference>
<evidence type="ECO:0000256" key="3">
    <source>
        <dbReference type="ARBA" id="ARBA00011700"/>
    </source>
</evidence>
<proteinExistence type="inferred from homology"/>
<evidence type="ECO:0000256" key="17">
    <source>
        <dbReference type="SAM" id="Phobius"/>
    </source>
</evidence>
<reference evidence="18 19" key="1">
    <citation type="submission" date="2014-04" db="EMBL/GenBank/DDBJ databases">
        <title>Marinobacterium kochiensis sp. nov., isolated from sediment sample collected from Kochi backwaters in Kerala, India.</title>
        <authorList>
            <person name="Singh A."/>
            <person name="Pinnaka A.K."/>
        </authorList>
    </citation>
    <scope>NUCLEOTIDE SEQUENCE [LARGE SCALE GENOMIC DNA]</scope>
    <source>
        <strain evidence="18 19">AK27</strain>
    </source>
</reference>
<keyword evidence="19" id="KW-1185">Reference proteome</keyword>
<dbReference type="RefSeq" id="WP_036184725.1">
    <property type="nucleotide sequence ID" value="NZ_JMQN01000015.1"/>
</dbReference>
<dbReference type="InterPro" id="IPR005171">
    <property type="entry name" value="Cyt_c_oxidase_su4_prok"/>
</dbReference>
<keyword evidence="5" id="KW-0813">Transport</keyword>
<keyword evidence="7 17" id="KW-0812">Transmembrane</keyword>
<comment type="subunit">
    <text evidence="3">Heterooctamer of two A chains, two B chains, two C chains and two D chains.</text>
</comment>
<dbReference type="STRING" id="1232683.ADIMK_1102"/>
<dbReference type="PANTHER" id="PTHR36835:SF1">
    <property type="entry name" value="CYTOCHROME BO(3) UBIQUINOL OXIDASE SUBUNIT 4"/>
    <property type="match status" value="1"/>
</dbReference>
<evidence type="ECO:0000256" key="8">
    <source>
        <dbReference type="ARBA" id="ARBA00022982"/>
    </source>
</evidence>
<dbReference type="AlphaFoldDB" id="A0A081G1J4"/>
<evidence type="ECO:0000256" key="15">
    <source>
        <dbReference type="ARBA" id="ARBA00031887"/>
    </source>
</evidence>
<dbReference type="Pfam" id="PF03626">
    <property type="entry name" value="COX4_pro"/>
    <property type="match status" value="1"/>
</dbReference>
<dbReference type="EMBL" id="JMQN01000015">
    <property type="protein sequence ID" value="KEA64649.1"/>
    <property type="molecule type" value="Genomic_DNA"/>
</dbReference>
<accession>A0A081G1J4</accession>
<evidence type="ECO:0000256" key="16">
    <source>
        <dbReference type="ARBA" id="ARBA00032185"/>
    </source>
</evidence>
<dbReference type="PATRIC" id="fig|1232683.4.peg.1092"/>
<dbReference type="InterPro" id="IPR050968">
    <property type="entry name" value="Cytochrome_c_oxidase_bac_sub4"/>
</dbReference>
<evidence type="ECO:0000256" key="9">
    <source>
        <dbReference type="ARBA" id="ARBA00022989"/>
    </source>
</evidence>
<name>A0A081G1J4_9GAMM</name>
<dbReference type="GO" id="GO:0009319">
    <property type="term" value="C:cytochrome o ubiquinol oxidase complex"/>
    <property type="evidence" value="ECO:0007669"/>
    <property type="project" value="TreeGrafter"/>
</dbReference>
<dbReference type="GO" id="GO:0015078">
    <property type="term" value="F:proton transmembrane transporter activity"/>
    <property type="evidence" value="ECO:0007669"/>
    <property type="project" value="TreeGrafter"/>
</dbReference>
<keyword evidence="10 18" id="KW-0560">Oxidoreductase</keyword>
<feature type="transmembrane region" description="Helical" evidence="17">
    <location>
        <begin position="20"/>
        <end position="40"/>
    </location>
</feature>
<evidence type="ECO:0000256" key="6">
    <source>
        <dbReference type="ARBA" id="ARBA00022475"/>
    </source>
</evidence>
<gene>
    <name evidence="18" type="ORF">ADIMK_1102</name>
</gene>
<evidence type="ECO:0000256" key="12">
    <source>
        <dbReference type="ARBA" id="ARBA00025694"/>
    </source>
</evidence>
<dbReference type="OrthoDB" id="2375888at2"/>
<feature type="transmembrane region" description="Helical" evidence="17">
    <location>
        <begin position="47"/>
        <end position="68"/>
    </location>
</feature>
<sequence length="109" mass="12165">MEHSNHDAHGSGYHGSVKSYLIGFVLSVILTVVPFGMVMVGGFDPKLIFWSISLLAVVQIIVHLKYFLHLDFSVEGRPNTFTFLFTGLVIVMVVGLSLWIIYASNDMMM</sequence>
<evidence type="ECO:0000256" key="4">
    <source>
        <dbReference type="ARBA" id="ARBA00014689"/>
    </source>
</evidence>
<evidence type="ECO:0000256" key="11">
    <source>
        <dbReference type="ARBA" id="ARBA00023136"/>
    </source>
</evidence>
<dbReference type="GO" id="GO:0005886">
    <property type="term" value="C:plasma membrane"/>
    <property type="evidence" value="ECO:0007669"/>
    <property type="project" value="UniProtKB-SubCell"/>
</dbReference>
<evidence type="ECO:0000256" key="2">
    <source>
        <dbReference type="ARBA" id="ARBA00008079"/>
    </source>
</evidence>
<dbReference type="PANTHER" id="PTHR36835">
    <property type="entry name" value="CYTOCHROME BO(3) UBIQUINOL OXIDASE SUBUNIT 4"/>
    <property type="match status" value="1"/>
</dbReference>
<protein>
    <recommendedName>
        <fullName evidence="4">Cytochrome bo(3) ubiquinol oxidase subunit 4</fullName>
    </recommendedName>
    <alternativeName>
        <fullName evidence="16">Cytochrome o ubiquinol oxidase subunit 4</fullName>
    </alternativeName>
    <alternativeName>
        <fullName evidence="13">Oxidase bo(3) subunit 4</fullName>
    </alternativeName>
    <alternativeName>
        <fullName evidence="14">Ubiquinol oxidase polypeptide IV</fullName>
    </alternativeName>
    <alternativeName>
        <fullName evidence="15">Ubiquinol oxidase subunit 4</fullName>
    </alternativeName>
</protein>
<keyword evidence="9 17" id="KW-1133">Transmembrane helix</keyword>
<dbReference type="InterPro" id="IPR014210">
    <property type="entry name" value="Cyt_o_ubiqinol_oxidase_su4"/>
</dbReference>
<evidence type="ECO:0000256" key="1">
    <source>
        <dbReference type="ARBA" id="ARBA00004651"/>
    </source>
</evidence>
<keyword evidence="6" id="KW-1003">Cell membrane</keyword>
<keyword evidence="8" id="KW-0249">Electron transport</keyword>
<evidence type="ECO:0000313" key="19">
    <source>
        <dbReference type="Proteomes" id="UP000028252"/>
    </source>
</evidence>
<comment type="function">
    <text evidence="12">Cytochrome bo(3) ubiquinol terminal oxidase is the component of the aerobic respiratory chain of E.coli that predominates when cells are grown at high aeration. Has proton pump activity across the membrane in addition to electron transfer, pumping 2 protons/electron.</text>
</comment>
<dbReference type="GO" id="GO:0009486">
    <property type="term" value="F:cytochrome bo3 ubiquinol oxidase activity"/>
    <property type="evidence" value="ECO:0007669"/>
    <property type="project" value="InterPro"/>
</dbReference>
<evidence type="ECO:0000256" key="10">
    <source>
        <dbReference type="ARBA" id="ARBA00023002"/>
    </source>
</evidence>
<dbReference type="NCBIfam" id="TIGR02847">
    <property type="entry name" value="CyoD"/>
    <property type="match status" value="1"/>
</dbReference>
<evidence type="ECO:0000256" key="14">
    <source>
        <dbReference type="ARBA" id="ARBA00030211"/>
    </source>
</evidence>